<name>A0A8S5URW1_9CAUD</name>
<accession>A0A8S5URW1</accession>
<reference evidence="2" key="1">
    <citation type="journal article" date="2021" name="Proc. Natl. Acad. Sci. U.S.A.">
        <title>A Catalog of Tens of Thousands of Viruses from Human Metagenomes Reveals Hidden Associations with Chronic Diseases.</title>
        <authorList>
            <person name="Tisza M.J."/>
            <person name="Buck C.B."/>
        </authorList>
    </citation>
    <scope>NUCLEOTIDE SEQUENCE</scope>
    <source>
        <strain evidence="2">Ctksc2</strain>
    </source>
</reference>
<sequence>MTRKTSETGKRAAEIGAATPKDFQEAEAKGGGIVEVTVDGLTIEVDPSTFQSDWEVIEALAAMEDGSASPAAMMRVTKALLGDAYDTVKNHVRGDDGRVSADAMGEFLGKVFEVLNLGN</sequence>
<evidence type="ECO:0000256" key="1">
    <source>
        <dbReference type="SAM" id="MobiDB-lite"/>
    </source>
</evidence>
<feature type="region of interest" description="Disordered" evidence="1">
    <location>
        <begin position="1"/>
        <end position="26"/>
    </location>
</feature>
<proteinExistence type="predicted"/>
<evidence type="ECO:0000313" key="2">
    <source>
        <dbReference type="EMBL" id="DAF97171.1"/>
    </source>
</evidence>
<organism evidence="2">
    <name type="scientific">Siphoviridae sp. ctksc2</name>
    <dbReference type="NCBI Taxonomy" id="2825645"/>
    <lineage>
        <taxon>Viruses</taxon>
        <taxon>Duplodnaviria</taxon>
        <taxon>Heunggongvirae</taxon>
        <taxon>Uroviricota</taxon>
        <taxon>Caudoviricetes</taxon>
    </lineage>
</organism>
<dbReference type="EMBL" id="BK016127">
    <property type="protein sequence ID" value="DAF97171.1"/>
    <property type="molecule type" value="Genomic_DNA"/>
</dbReference>
<feature type="compositionally biased region" description="Basic and acidic residues" evidence="1">
    <location>
        <begin position="1"/>
        <end position="13"/>
    </location>
</feature>
<protein>
    <submittedName>
        <fullName evidence="2">Uncharacterized protein</fullName>
    </submittedName>
</protein>